<comment type="caution">
    <text evidence="4">The sequence shown here is derived from an EMBL/GenBank/DDBJ whole genome shotgun (WGS) entry which is preliminary data.</text>
</comment>
<dbReference type="STRING" id="344882.ABB29_01815"/>
<dbReference type="InterPro" id="IPR050712">
    <property type="entry name" value="NAD(P)H-dep_reductase"/>
</dbReference>
<evidence type="ECO:0000256" key="1">
    <source>
        <dbReference type="ARBA" id="ARBA00001917"/>
    </source>
</evidence>
<dbReference type="GO" id="GO:0016491">
    <property type="term" value="F:oxidoreductase activity"/>
    <property type="evidence" value="ECO:0007669"/>
    <property type="project" value="InterPro"/>
</dbReference>
<dbReference type="PANTHER" id="PTHR30543">
    <property type="entry name" value="CHROMATE REDUCTASE"/>
    <property type="match status" value="1"/>
</dbReference>
<dbReference type="GO" id="GO:0010181">
    <property type="term" value="F:FMN binding"/>
    <property type="evidence" value="ECO:0007669"/>
    <property type="project" value="TreeGrafter"/>
</dbReference>
<gene>
    <name evidence="4" type="ORF">ABB29_01815</name>
</gene>
<comment type="cofactor">
    <cofactor evidence="1">
        <name>FMN</name>
        <dbReference type="ChEBI" id="CHEBI:58210"/>
    </cofactor>
</comment>
<dbReference type="SUPFAM" id="SSF52218">
    <property type="entry name" value="Flavoproteins"/>
    <property type="match status" value="1"/>
</dbReference>
<protein>
    <recommendedName>
        <fullName evidence="3">NADPH-dependent FMN reductase-like domain-containing protein</fullName>
    </recommendedName>
</protein>
<dbReference type="PATRIC" id="fig|344882.3.peg.1561"/>
<organism evidence="4 5">
    <name type="scientific">Pseudoxanthomonas dokdonensis</name>
    <dbReference type="NCBI Taxonomy" id="344882"/>
    <lineage>
        <taxon>Bacteria</taxon>
        <taxon>Pseudomonadati</taxon>
        <taxon>Pseudomonadota</taxon>
        <taxon>Gammaproteobacteria</taxon>
        <taxon>Lysobacterales</taxon>
        <taxon>Lysobacteraceae</taxon>
        <taxon>Pseudoxanthomonas</taxon>
    </lineage>
</organism>
<sequence length="182" mass="19643">MTMRILAVSGSSRHDSFNSRLLQAAANCIDENAEVQQAPALASLPHFNEDEEPAMLQSASVRAWIDAVTSSDALMIATPEYNQSIPGMLKNALDWLSRTPQTRQLEGKPVALMGATVGPWGTRLAQAHLRHVLGVIGMQVVGRPLYLAHAGSRHDADSGQWDAPLQAQVAQWSADLLTAIAR</sequence>
<dbReference type="InterPro" id="IPR005025">
    <property type="entry name" value="FMN_Rdtase-like_dom"/>
</dbReference>
<name>A0A0R0CNR8_9GAMM</name>
<evidence type="ECO:0000313" key="5">
    <source>
        <dbReference type="Proteomes" id="UP000052052"/>
    </source>
</evidence>
<evidence type="ECO:0000313" key="4">
    <source>
        <dbReference type="EMBL" id="KRG71535.1"/>
    </source>
</evidence>
<keyword evidence="2" id="KW-0285">Flavoprotein</keyword>
<dbReference type="PANTHER" id="PTHR30543:SF21">
    <property type="entry name" value="NAD(P)H-DEPENDENT FMN REDUCTASE LOT6"/>
    <property type="match status" value="1"/>
</dbReference>
<keyword evidence="2" id="KW-0288">FMN</keyword>
<evidence type="ECO:0000256" key="2">
    <source>
        <dbReference type="ARBA" id="ARBA00022643"/>
    </source>
</evidence>
<dbReference type="EMBL" id="LDJL01000002">
    <property type="protein sequence ID" value="KRG71535.1"/>
    <property type="molecule type" value="Genomic_DNA"/>
</dbReference>
<feature type="domain" description="NADPH-dependent FMN reductase-like" evidence="3">
    <location>
        <begin position="3"/>
        <end position="148"/>
    </location>
</feature>
<dbReference type="OrthoDB" id="9812295at2"/>
<evidence type="ECO:0000259" key="3">
    <source>
        <dbReference type="Pfam" id="PF03358"/>
    </source>
</evidence>
<accession>A0A0R0CNR8</accession>
<proteinExistence type="predicted"/>
<dbReference type="AlphaFoldDB" id="A0A0R0CNR8"/>
<dbReference type="GO" id="GO:0005829">
    <property type="term" value="C:cytosol"/>
    <property type="evidence" value="ECO:0007669"/>
    <property type="project" value="TreeGrafter"/>
</dbReference>
<keyword evidence="5" id="KW-1185">Reference proteome</keyword>
<reference evidence="4 5" key="1">
    <citation type="submission" date="2015-05" db="EMBL/GenBank/DDBJ databases">
        <title>Genome sequencing and analysis of members of genus Stenotrophomonas.</title>
        <authorList>
            <person name="Patil P.P."/>
            <person name="Midha S."/>
            <person name="Patil P.B."/>
        </authorList>
    </citation>
    <scope>NUCLEOTIDE SEQUENCE [LARGE SCALE GENOMIC DNA]</scope>
    <source>
        <strain evidence="4 5">DSM 21858</strain>
    </source>
</reference>
<dbReference type="Pfam" id="PF03358">
    <property type="entry name" value="FMN_red"/>
    <property type="match status" value="1"/>
</dbReference>
<dbReference type="Gene3D" id="3.40.50.360">
    <property type="match status" value="1"/>
</dbReference>
<dbReference type="InterPro" id="IPR029039">
    <property type="entry name" value="Flavoprotein-like_sf"/>
</dbReference>
<dbReference type="Proteomes" id="UP000052052">
    <property type="component" value="Unassembled WGS sequence"/>
</dbReference>